<dbReference type="SUPFAM" id="SSF52540">
    <property type="entry name" value="P-loop containing nucleoside triphosphate hydrolases"/>
    <property type="match status" value="1"/>
</dbReference>
<dbReference type="Gene3D" id="3.30.450.40">
    <property type="match status" value="1"/>
</dbReference>
<evidence type="ECO:0000313" key="4">
    <source>
        <dbReference type="EMBL" id="MFD1220315.1"/>
    </source>
</evidence>
<dbReference type="InterPro" id="IPR053159">
    <property type="entry name" value="Hybrid_Histidine_Kinase"/>
</dbReference>
<dbReference type="Proteomes" id="UP001597180">
    <property type="component" value="Unassembled WGS sequence"/>
</dbReference>
<protein>
    <submittedName>
        <fullName evidence="4">AAA family ATPase</fullName>
    </submittedName>
</protein>
<dbReference type="Pfam" id="PF25503">
    <property type="entry name" value="TPR_CHK1"/>
    <property type="match status" value="1"/>
</dbReference>
<dbReference type="Gene3D" id="1.10.10.10">
    <property type="entry name" value="Winged helix-like DNA-binding domain superfamily/Winged helix DNA-binding domain"/>
    <property type="match status" value="1"/>
</dbReference>
<proteinExistence type="predicted"/>
<keyword evidence="2" id="KW-0804">Transcription</keyword>
<sequence>MQELHKTFQIPDEIYGRDEELAVLQHAFHWASLGSTEVVIISGQPGVGKTSLVQKSFKSGVIGVCKFASGKFDQYSTGTPYEPFIKCFQTVIRQVLTEPDSVLQAWIQRIREVVGSNGAVITEVIPEAGLLLQPELPLEELPAIESQNRFESVFCRFVQVFAQMDHPLVLFFDDVQWADEASLRLLHSLIVSPESHNLLVIAAYREQESIGRIEQWLLEEHTGYSVRRISLKPLEFGHIQSIVAASLGCTPAECLPLAHLLFAKSAGNPFYMKQLFKLAQDEQYIRFNVQDNRWEWQLEAMKHFQEMDGQIEYLEERINKLPMRSRQLLVISACLGNRFHAALLSAVSGYKENEVYELLSPAVEVGLLAAVEETEAARGYQFIHDKIQQAAYSMLDHQHLMEAHHRAGLYLLKEYADKEPYLFDIVNHFNHALDLLSPEDRIMAAGLNEEAGRKALQSSAYSTALRYFQTGMDCVPDTFWNDRFEFMFQLHLKYAECAYLCGQYEQADAVLNALLNRSEHWPDRVQVYKLQIDRYSNTGNYSQAIDLGLQSLREVGIRIAQQPHKLVILKEVFLTKRLLQKRMEELPSLPEVTDPQAKGVMELLVALVAPTFFFNRAVFAIIASKFIRLVYEYGSSTVAPSLYAAYGMLLGTALGQYQMGYRLGQIAIELADRSGVASIKTKVHVMFYGVISPWVRFDREDEVKLEQAARLGLEAGDYVYASYAIGSLINLSYVRDSMDRMYDVNRRNLQVIEQTKEDLVYKNALIYMELANSWRFSQGEILSITDGRGSETEFLEEVMKDEGKAVTLYQVCTYKAQMYYLFGYYREAVRLSEQANPYEHLSAHAPHLSEHHFYEALSIAAAWEELPASERSTYSKTLKRRYKQFKAWDRISPENFRHKLLLIEGEIARLKGNEQEMTDLYDRSILFARERNYVQYQAIGCELAAKYHLHKGRERIALGYMQEAYELYGVWGAEAKRYRLRAQYPQWLQEPSNNQTLASFDISDVGLGQSQQKDIDIHGTPEDVNVRKETAAKEIDFGAIVKASLSMSQGLDLKELQKHLLEIIMETSDAEKGCLLVLRNGELRLEAVMRGKGEAADVSIALEDSEEVPVTMIQYASRLGHWVQSENASQDDLFQTDPYIIRKQSRTVCCLPLYLQDRFSGMLYLEDSRRCRSFSDDRIDTVRILASQALFVWKLSGSFGDHSDSPPVTTEIKQEEGIVDALTDRELEVLNLMASGMTNKEIAYQLGVTAGTVKVHIHNIFSKLNVNRRTKAIAEAKKKNILN</sequence>
<dbReference type="SMART" id="SM00421">
    <property type="entry name" value="HTH_LUXR"/>
    <property type="match status" value="1"/>
</dbReference>
<dbReference type="InterPro" id="IPR003018">
    <property type="entry name" value="GAF"/>
</dbReference>
<evidence type="ECO:0000256" key="1">
    <source>
        <dbReference type="ARBA" id="ARBA00023015"/>
    </source>
</evidence>
<dbReference type="InterPro" id="IPR041664">
    <property type="entry name" value="AAA_16"/>
</dbReference>
<organism evidence="4 5">
    <name type="scientific">Paenibacillus vulneris</name>
    <dbReference type="NCBI Taxonomy" id="1133364"/>
    <lineage>
        <taxon>Bacteria</taxon>
        <taxon>Bacillati</taxon>
        <taxon>Bacillota</taxon>
        <taxon>Bacilli</taxon>
        <taxon>Bacillales</taxon>
        <taxon>Paenibacillaceae</taxon>
        <taxon>Paenibacillus</taxon>
    </lineage>
</organism>
<dbReference type="RefSeq" id="WP_345587010.1">
    <property type="nucleotide sequence ID" value="NZ_BAABJG010000006.1"/>
</dbReference>
<accession>A0ABW3UL78</accession>
<dbReference type="InterPro" id="IPR011990">
    <property type="entry name" value="TPR-like_helical_dom_sf"/>
</dbReference>
<dbReference type="InterPro" id="IPR036388">
    <property type="entry name" value="WH-like_DNA-bd_sf"/>
</dbReference>
<evidence type="ECO:0000256" key="2">
    <source>
        <dbReference type="ARBA" id="ARBA00023163"/>
    </source>
</evidence>
<dbReference type="InterPro" id="IPR029016">
    <property type="entry name" value="GAF-like_dom_sf"/>
</dbReference>
<dbReference type="Pfam" id="PF00196">
    <property type="entry name" value="GerE"/>
    <property type="match status" value="1"/>
</dbReference>
<dbReference type="SUPFAM" id="SSF46894">
    <property type="entry name" value="C-terminal effector domain of the bipartite response regulators"/>
    <property type="match status" value="1"/>
</dbReference>
<dbReference type="PANTHER" id="PTHR43642">
    <property type="entry name" value="HYBRID SIGNAL TRANSDUCTION HISTIDINE KINASE G"/>
    <property type="match status" value="1"/>
</dbReference>
<dbReference type="Pfam" id="PF13185">
    <property type="entry name" value="GAF_2"/>
    <property type="match status" value="1"/>
</dbReference>
<evidence type="ECO:0000259" key="3">
    <source>
        <dbReference type="PROSITE" id="PS50043"/>
    </source>
</evidence>
<dbReference type="InterPro" id="IPR000792">
    <property type="entry name" value="Tscrpt_reg_LuxR_C"/>
</dbReference>
<evidence type="ECO:0000313" key="5">
    <source>
        <dbReference type="Proteomes" id="UP001597180"/>
    </source>
</evidence>
<feature type="domain" description="HTH luxR-type" evidence="3">
    <location>
        <begin position="1215"/>
        <end position="1280"/>
    </location>
</feature>
<dbReference type="EMBL" id="JBHTLU010000013">
    <property type="protein sequence ID" value="MFD1220315.1"/>
    <property type="molecule type" value="Genomic_DNA"/>
</dbReference>
<dbReference type="InterPro" id="IPR027417">
    <property type="entry name" value="P-loop_NTPase"/>
</dbReference>
<reference evidence="5" key="1">
    <citation type="journal article" date="2019" name="Int. J. Syst. Evol. Microbiol.">
        <title>The Global Catalogue of Microorganisms (GCM) 10K type strain sequencing project: providing services to taxonomists for standard genome sequencing and annotation.</title>
        <authorList>
            <consortium name="The Broad Institute Genomics Platform"/>
            <consortium name="The Broad Institute Genome Sequencing Center for Infectious Disease"/>
            <person name="Wu L."/>
            <person name="Ma J."/>
        </authorList>
    </citation>
    <scope>NUCLEOTIDE SEQUENCE [LARGE SCALE GENOMIC DNA]</scope>
    <source>
        <strain evidence="5">CCUG 53270</strain>
    </source>
</reference>
<keyword evidence="1" id="KW-0805">Transcription regulation</keyword>
<dbReference type="Pfam" id="PF13191">
    <property type="entry name" value="AAA_16"/>
    <property type="match status" value="1"/>
</dbReference>
<keyword evidence="5" id="KW-1185">Reference proteome</keyword>
<dbReference type="SUPFAM" id="SSF55781">
    <property type="entry name" value="GAF domain-like"/>
    <property type="match status" value="1"/>
</dbReference>
<dbReference type="PROSITE" id="PS00622">
    <property type="entry name" value="HTH_LUXR_1"/>
    <property type="match status" value="1"/>
</dbReference>
<gene>
    <name evidence="4" type="ORF">ACFQ4B_09295</name>
</gene>
<comment type="caution">
    <text evidence="4">The sequence shown here is derived from an EMBL/GenBank/DDBJ whole genome shotgun (WGS) entry which is preliminary data.</text>
</comment>
<dbReference type="InterPro" id="IPR016032">
    <property type="entry name" value="Sig_transdc_resp-reg_C-effctor"/>
</dbReference>
<dbReference type="SUPFAM" id="SSF48452">
    <property type="entry name" value="TPR-like"/>
    <property type="match status" value="1"/>
</dbReference>
<dbReference type="PANTHER" id="PTHR43642:SF1">
    <property type="entry name" value="HYBRID SIGNAL TRANSDUCTION HISTIDINE KINASE G"/>
    <property type="match status" value="1"/>
</dbReference>
<dbReference type="PRINTS" id="PR00038">
    <property type="entry name" value="HTHLUXR"/>
</dbReference>
<dbReference type="CDD" id="cd06170">
    <property type="entry name" value="LuxR_C_like"/>
    <property type="match status" value="1"/>
</dbReference>
<dbReference type="PROSITE" id="PS50043">
    <property type="entry name" value="HTH_LUXR_2"/>
    <property type="match status" value="1"/>
</dbReference>
<name>A0ABW3UL78_9BACL</name>
<dbReference type="Gene3D" id="3.40.50.300">
    <property type="entry name" value="P-loop containing nucleotide triphosphate hydrolases"/>
    <property type="match status" value="1"/>
</dbReference>